<accession>A0ABU6Y5Y0</accession>
<feature type="region of interest" description="Disordered" evidence="1">
    <location>
        <begin position="114"/>
        <end position="137"/>
    </location>
</feature>
<dbReference type="Proteomes" id="UP001341840">
    <property type="component" value="Unassembled WGS sequence"/>
</dbReference>
<evidence type="ECO:0000313" key="3">
    <source>
        <dbReference type="Proteomes" id="UP001341840"/>
    </source>
</evidence>
<reference evidence="2 3" key="1">
    <citation type="journal article" date="2023" name="Plants (Basel)">
        <title>Bridging the Gap: Combining Genomics and Transcriptomics Approaches to Understand Stylosanthes scabra, an Orphan Legume from the Brazilian Caatinga.</title>
        <authorList>
            <person name="Ferreira-Neto J.R.C."/>
            <person name="da Silva M.D."/>
            <person name="Binneck E."/>
            <person name="de Melo N.F."/>
            <person name="da Silva R.H."/>
            <person name="de Melo A.L.T.M."/>
            <person name="Pandolfi V."/>
            <person name="Bustamante F.O."/>
            <person name="Brasileiro-Vidal A.C."/>
            <person name="Benko-Iseppon A.M."/>
        </authorList>
    </citation>
    <scope>NUCLEOTIDE SEQUENCE [LARGE SCALE GENOMIC DNA]</scope>
    <source>
        <tissue evidence="2">Leaves</tissue>
    </source>
</reference>
<keyword evidence="3" id="KW-1185">Reference proteome</keyword>
<dbReference type="EMBL" id="JASCZI010241698">
    <property type="protein sequence ID" value="MED6205185.1"/>
    <property type="molecule type" value="Genomic_DNA"/>
</dbReference>
<feature type="compositionally biased region" description="Acidic residues" evidence="1">
    <location>
        <begin position="124"/>
        <end position="136"/>
    </location>
</feature>
<feature type="compositionally biased region" description="Pro residues" evidence="1">
    <location>
        <begin position="8"/>
        <end position="17"/>
    </location>
</feature>
<feature type="compositionally biased region" description="Low complexity" evidence="1">
    <location>
        <begin position="18"/>
        <end position="30"/>
    </location>
</feature>
<sequence length="151" mass="16506">MRPLFAGPSPPRPPRPSVSPNSSASSGLSVGVHRERERSACTLLTAPIPAPVMHSIAWSFIPRGNDTHFTVVLLVRFGALVEIGAYHPAPAPVYPPPCAPMMDSHRYHSLFSQCRVTPPTPPPSDDEPSDDDEDEWMTTSERIRSRLAMLA</sequence>
<comment type="caution">
    <text evidence="2">The sequence shown here is derived from an EMBL/GenBank/DDBJ whole genome shotgun (WGS) entry which is preliminary data.</text>
</comment>
<evidence type="ECO:0000256" key="1">
    <source>
        <dbReference type="SAM" id="MobiDB-lite"/>
    </source>
</evidence>
<organism evidence="2 3">
    <name type="scientific">Stylosanthes scabra</name>
    <dbReference type="NCBI Taxonomy" id="79078"/>
    <lineage>
        <taxon>Eukaryota</taxon>
        <taxon>Viridiplantae</taxon>
        <taxon>Streptophyta</taxon>
        <taxon>Embryophyta</taxon>
        <taxon>Tracheophyta</taxon>
        <taxon>Spermatophyta</taxon>
        <taxon>Magnoliopsida</taxon>
        <taxon>eudicotyledons</taxon>
        <taxon>Gunneridae</taxon>
        <taxon>Pentapetalae</taxon>
        <taxon>rosids</taxon>
        <taxon>fabids</taxon>
        <taxon>Fabales</taxon>
        <taxon>Fabaceae</taxon>
        <taxon>Papilionoideae</taxon>
        <taxon>50 kb inversion clade</taxon>
        <taxon>dalbergioids sensu lato</taxon>
        <taxon>Dalbergieae</taxon>
        <taxon>Pterocarpus clade</taxon>
        <taxon>Stylosanthes</taxon>
    </lineage>
</organism>
<gene>
    <name evidence="2" type="ORF">PIB30_015523</name>
</gene>
<proteinExistence type="predicted"/>
<name>A0ABU6Y5Y0_9FABA</name>
<evidence type="ECO:0000313" key="2">
    <source>
        <dbReference type="EMBL" id="MED6205185.1"/>
    </source>
</evidence>
<feature type="region of interest" description="Disordered" evidence="1">
    <location>
        <begin position="1"/>
        <end position="32"/>
    </location>
</feature>
<protein>
    <submittedName>
        <fullName evidence="2">Uncharacterized protein</fullName>
    </submittedName>
</protein>